<dbReference type="AlphaFoldDB" id="A8ZMC1"/>
<dbReference type="GO" id="GO:0016787">
    <property type="term" value="F:hydrolase activity"/>
    <property type="evidence" value="ECO:0007669"/>
    <property type="project" value="InterPro"/>
</dbReference>
<reference evidence="2 3" key="1">
    <citation type="journal article" date="2008" name="Proc. Natl. Acad. Sci. U.S.A.">
        <title>Niche adaptation and genome expansion in the chlorophyll d-producing cyanobacterium Acaryochloris marina.</title>
        <authorList>
            <person name="Swingley W.D."/>
            <person name="Chen M."/>
            <person name="Cheung P.C."/>
            <person name="Conrad A.L."/>
            <person name="Dejesa L.C."/>
            <person name="Hao J."/>
            <person name="Honchak B.M."/>
            <person name="Karbach L.E."/>
            <person name="Kurdoglu A."/>
            <person name="Lahiri S."/>
            <person name="Mastrian S.D."/>
            <person name="Miyashita H."/>
            <person name="Page L."/>
            <person name="Ramakrishna P."/>
            <person name="Satoh S."/>
            <person name="Sattley W.M."/>
            <person name="Shimada Y."/>
            <person name="Taylor H.L."/>
            <person name="Tomo T."/>
            <person name="Tsuchiya T."/>
            <person name="Wang Z.T."/>
            <person name="Raymond J."/>
            <person name="Mimuro M."/>
            <person name="Blankenship R.E."/>
            <person name="Touchman J.W."/>
        </authorList>
    </citation>
    <scope>NUCLEOTIDE SEQUENCE [LARGE SCALE GENOMIC DNA]</scope>
    <source>
        <strain evidence="3">MBIC 11017</strain>
        <plasmid evidence="3">Plasmid pREB3</plasmid>
    </source>
</reference>
<name>A8ZMC1_ACAM1</name>
<dbReference type="SUPFAM" id="SSF53474">
    <property type="entry name" value="alpha/beta-Hydrolases"/>
    <property type="match status" value="1"/>
</dbReference>
<dbReference type="Gene3D" id="3.40.50.1820">
    <property type="entry name" value="alpha/beta hydrolase"/>
    <property type="match status" value="1"/>
</dbReference>
<dbReference type="Proteomes" id="UP000000268">
    <property type="component" value="Plasmid pREB3"/>
</dbReference>
<keyword evidence="3" id="KW-1185">Reference proteome</keyword>
<evidence type="ECO:0000313" key="3">
    <source>
        <dbReference type="Proteomes" id="UP000000268"/>
    </source>
</evidence>
<keyword evidence="2" id="KW-0614">Plasmid</keyword>
<dbReference type="EMBL" id="CP000840">
    <property type="protein sequence ID" value="ABW32332.1"/>
    <property type="molecule type" value="Genomic_DNA"/>
</dbReference>
<accession>A8ZMC1</accession>
<dbReference type="HOGENOM" id="CLU_2802499_0_0_3"/>
<dbReference type="KEGG" id="amr:AM1_C0022"/>
<evidence type="ECO:0000313" key="2">
    <source>
        <dbReference type="EMBL" id="ABW32332.1"/>
    </source>
</evidence>
<sequence>MVGDIDLFAQECIAYATKLSAAGIPAELHVYPGGVHGFEDANPEARISKQFLATRDSTLKAALENQI</sequence>
<protein>
    <recommendedName>
        <fullName evidence="1">Alpha/beta hydrolase fold-3 domain-containing protein</fullName>
    </recommendedName>
</protein>
<feature type="domain" description="Alpha/beta hydrolase fold-3" evidence="1">
    <location>
        <begin position="1"/>
        <end position="38"/>
    </location>
</feature>
<organism evidence="2 3">
    <name type="scientific">Acaryochloris marina (strain MBIC 11017)</name>
    <dbReference type="NCBI Taxonomy" id="329726"/>
    <lineage>
        <taxon>Bacteria</taxon>
        <taxon>Bacillati</taxon>
        <taxon>Cyanobacteriota</taxon>
        <taxon>Cyanophyceae</taxon>
        <taxon>Acaryochloridales</taxon>
        <taxon>Acaryochloridaceae</taxon>
        <taxon>Acaryochloris</taxon>
    </lineage>
</organism>
<dbReference type="Pfam" id="PF07859">
    <property type="entry name" value="Abhydrolase_3"/>
    <property type="match status" value="1"/>
</dbReference>
<gene>
    <name evidence="2" type="ordered locus">AM1_C0022</name>
</gene>
<dbReference type="InterPro" id="IPR013094">
    <property type="entry name" value="AB_hydrolase_3"/>
</dbReference>
<geneLocation type="plasmid" evidence="2 3">
    <name>pREB3</name>
</geneLocation>
<dbReference type="InterPro" id="IPR029058">
    <property type="entry name" value="AB_hydrolase_fold"/>
</dbReference>
<evidence type="ECO:0000259" key="1">
    <source>
        <dbReference type="Pfam" id="PF07859"/>
    </source>
</evidence>
<proteinExistence type="predicted"/>